<dbReference type="Proteomes" id="UP001565368">
    <property type="component" value="Unassembled WGS sequence"/>
</dbReference>
<name>A0ABR3Q6A9_9TREE</name>
<dbReference type="GeneID" id="95985322"/>
<keyword evidence="2" id="KW-1185">Reference proteome</keyword>
<reference evidence="1 2" key="1">
    <citation type="submission" date="2023-08" db="EMBL/GenBank/DDBJ databases">
        <title>Annotated Genome Sequence of Vanrija albida AlHP1.</title>
        <authorList>
            <person name="Herzog R."/>
        </authorList>
    </citation>
    <scope>NUCLEOTIDE SEQUENCE [LARGE SCALE GENOMIC DNA]</scope>
    <source>
        <strain evidence="1 2">AlHP1</strain>
    </source>
</reference>
<evidence type="ECO:0000313" key="1">
    <source>
        <dbReference type="EMBL" id="KAL1410273.1"/>
    </source>
</evidence>
<comment type="caution">
    <text evidence="1">The sequence shown here is derived from an EMBL/GenBank/DDBJ whole genome shotgun (WGS) entry which is preliminary data.</text>
</comment>
<evidence type="ECO:0008006" key="3">
    <source>
        <dbReference type="Google" id="ProtNLM"/>
    </source>
</evidence>
<organism evidence="1 2">
    <name type="scientific">Vanrija albida</name>
    <dbReference type="NCBI Taxonomy" id="181172"/>
    <lineage>
        <taxon>Eukaryota</taxon>
        <taxon>Fungi</taxon>
        <taxon>Dikarya</taxon>
        <taxon>Basidiomycota</taxon>
        <taxon>Agaricomycotina</taxon>
        <taxon>Tremellomycetes</taxon>
        <taxon>Trichosporonales</taxon>
        <taxon>Trichosporonaceae</taxon>
        <taxon>Vanrija</taxon>
    </lineage>
</organism>
<protein>
    <recommendedName>
        <fullName evidence="3">Glycosyltransferase family 1 protein</fullName>
    </recommendedName>
</protein>
<sequence>MLLDRTRAGATRRLVLALAVAALLAFVVIPWWSGPHAVRVFTTSSSPRVAVYEPTPYHGEVFGALLAALQAAGVNATFYAHRPDWDFAAVLADIHPAPPLAPEALAAAIGRNEYDVVVLNTCDPKFQNRNHGVIAALEGSTARVVCQIHEGDFFGAAPEDSAQLAPWLGRLDLLTLGAHTAKAVRRTLERFAQHTRSGAWERVPVHHWAPVFDLPEAVVPAKVATGRFDKAAIIGRVWQTQRDYEGVMRELEQAILENPGAWGYTVQGSPPRLVAADQPFTLHLIGMEGHHELTYPPLLVDEDSPVVHVHAGVSNVEYYRLIRGMVCRLSAAAADAQDIVLPAFNTEQYYDYKSSASVPAAIMCETPLLATRRMLESYTYLQSPAYIPSPVGTSAVRALEQLRAGEAPWAAEFGAVPPPAVPPADAFLGASRWPWAAGTSYARYTAALRARNAEIFGDIMRA</sequence>
<gene>
    <name evidence="1" type="ORF">Q8F55_004279</name>
</gene>
<dbReference type="RefSeq" id="XP_069210217.1">
    <property type="nucleotide sequence ID" value="XM_069352799.1"/>
</dbReference>
<dbReference type="EMBL" id="JBBXJM010000003">
    <property type="protein sequence ID" value="KAL1410273.1"/>
    <property type="molecule type" value="Genomic_DNA"/>
</dbReference>
<proteinExistence type="predicted"/>
<accession>A0ABR3Q6A9</accession>
<evidence type="ECO:0000313" key="2">
    <source>
        <dbReference type="Proteomes" id="UP001565368"/>
    </source>
</evidence>